<keyword evidence="3" id="KW-1185">Reference proteome</keyword>
<feature type="region of interest" description="Disordered" evidence="1">
    <location>
        <begin position="39"/>
        <end position="87"/>
    </location>
</feature>
<dbReference type="AlphaFoldDB" id="A0A1H3MK87"/>
<dbReference type="RefSeq" id="WP_092550699.1">
    <property type="nucleotide sequence ID" value="NZ_FNPZ01000001.1"/>
</dbReference>
<reference evidence="2 3" key="1">
    <citation type="submission" date="2016-10" db="EMBL/GenBank/DDBJ databases">
        <authorList>
            <person name="de Groot N.N."/>
        </authorList>
    </citation>
    <scope>NUCLEOTIDE SEQUENCE [LARGE SCALE GENOMIC DNA]</scope>
    <source>
        <strain evidence="2 3">CGMCC 4.3491</strain>
    </source>
</reference>
<feature type="compositionally biased region" description="Low complexity" evidence="1">
    <location>
        <begin position="39"/>
        <end position="68"/>
    </location>
</feature>
<evidence type="ECO:0000313" key="3">
    <source>
        <dbReference type="Proteomes" id="UP000198891"/>
    </source>
</evidence>
<feature type="compositionally biased region" description="Pro residues" evidence="1">
    <location>
        <begin position="69"/>
        <end position="83"/>
    </location>
</feature>
<name>A0A1H3MK87_9MICO</name>
<organism evidence="2 3">
    <name type="scientific">Herbiconiux ginsengi</name>
    <dbReference type="NCBI Taxonomy" id="381665"/>
    <lineage>
        <taxon>Bacteria</taxon>
        <taxon>Bacillati</taxon>
        <taxon>Actinomycetota</taxon>
        <taxon>Actinomycetes</taxon>
        <taxon>Micrococcales</taxon>
        <taxon>Microbacteriaceae</taxon>
        <taxon>Herbiconiux</taxon>
    </lineage>
</organism>
<sequence length="281" mass="27788">MPAARITQAGRYRGLRILLIAAVAIGMVTAVAGCVGPGSAEAGASDSTAAAGASTSTRVPSSGSDTTPTPTPSPTPTPAPSPAPAAVDPLAGALVTAGHTLSEGTAGLTPVEARAALDQATATLEADVGAMSASGAHVDAARIAADIDGFLASTHSVRQGVVESAIRVVNDEAPNADPALRDALYLAIVDQQAQISATDDTPRQVLDLVAKLLAVQDSEAAFAAEQQAAEPEQRPDGGGPADAPAMHTFPPPDGGGPSETYCPDASHPDYCLPVGPLAPVG</sequence>
<protein>
    <recommendedName>
        <fullName evidence="4">Lipoprotein</fullName>
    </recommendedName>
</protein>
<evidence type="ECO:0008006" key="4">
    <source>
        <dbReference type="Google" id="ProtNLM"/>
    </source>
</evidence>
<dbReference type="Proteomes" id="UP000198891">
    <property type="component" value="Unassembled WGS sequence"/>
</dbReference>
<gene>
    <name evidence="2" type="ORF">SAMN05216554_1442</name>
</gene>
<evidence type="ECO:0000256" key="1">
    <source>
        <dbReference type="SAM" id="MobiDB-lite"/>
    </source>
</evidence>
<feature type="region of interest" description="Disordered" evidence="1">
    <location>
        <begin position="222"/>
        <end position="281"/>
    </location>
</feature>
<dbReference type="EMBL" id="FNPZ01000001">
    <property type="protein sequence ID" value="SDY76549.1"/>
    <property type="molecule type" value="Genomic_DNA"/>
</dbReference>
<proteinExistence type="predicted"/>
<dbReference type="OrthoDB" id="5133038at2"/>
<evidence type="ECO:0000313" key="2">
    <source>
        <dbReference type="EMBL" id="SDY76549.1"/>
    </source>
</evidence>
<dbReference type="PROSITE" id="PS51257">
    <property type="entry name" value="PROKAR_LIPOPROTEIN"/>
    <property type="match status" value="1"/>
</dbReference>
<accession>A0A1H3MK87</accession>
<dbReference type="STRING" id="381665.SAMN05216554_1442"/>